<dbReference type="InterPro" id="IPR004046">
    <property type="entry name" value="GST_C"/>
</dbReference>
<dbReference type="InterPro" id="IPR040079">
    <property type="entry name" value="Glutathione_S-Trfase"/>
</dbReference>
<evidence type="ECO:0000256" key="2">
    <source>
        <dbReference type="ARBA" id="ARBA00022679"/>
    </source>
</evidence>
<gene>
    <name evidence="6" type="ORF">ENE74_09125</name>
</gene>
<dbReference type="OrthoDB" id="7583243at2"/>
<dbReference type="CDD" id="cd03046">
    <property type="entry name" value="GST_N_GTT1_like"/>
    <property type="match status" value="1"/>
</dbReference>
<dbReference type="PROSITE" id="PS50405">
    <property type="entry name" value="GST_CTER"/>
    <property type="match status" value="1"/>
</dbReference>
<dbReference type="InterPro" id="IPR010987">
    <property type="entry name" value="Glutathione-S-Trfase_C-like"/>
</dbReference>
<sequence>MITLYGPPHSRAFRVQWMLRELGLAHDMVPVDFFSGAQLTPEYRAINPNGRVPALSDDNGVFWESLAINLYLARRHGGPLAPDGLVEESQAVQWALWAATEIETPLLVVLANNAMFLPEHRDDSELETAIDKLSRPLSVLASHLDRHEYLLADRFTVADLNVASIMAMARLADMDLDAWPTVDSWLTNALNRPAAADYHLMKLPPGPRPPHWQSIIM</sequence>
<dbReference type="Gene3D" id="1.20.1050.10">
    <property type="match status" value="1"/>
</dbReference>
<dbReference type="PANTHER" id="PTHR44051">
    <property type="entry name" value="GLUTATHIONE S-TRANSFERASE-RELATED"/>
    <property type="match status" value="1"/>
</dbReference>
<dbReference type="EMBL" id="RZUL01000002">
    <property type="protein sequence ID" value="RVT42344.1"/>
    <property type="molecule type" value="Genomic_DNA"/>
</dbReference>
<proteinExistence type="inferred from homology"/>
<protein>
    <submittedName>
        <fullName evidence="6">Glutathione S-transferase family protein</fullName>
    </submittedName>
</protein>
<dbReference type="SUPFAM" id="SSF47616">
    <property type="entry name" value="GST C-terminal domain-like"/>
    <property type="match status" value="1"/>
</dbReference>
<dbReference type="SFLD" id="SFLDS00019">
    <property type="entry name" value="Glutathione_Transferase_(cytos"/>
    <property type="match status" value="1"/>
</dbReference>
<dbReference type="AlphaFoldDB" id="A0A437JA42"/>
<keyword evidence="2 6" id="KW-0808">Transferase</keyword>
<evidence type="ECO:0000256" key="3">
    <source>
        <dbReference type="RuleBase" id="RU003494"/>
    </source>
</evidence>
<keyword evidence="7" id="KW-1185">Reference proteome</keyword>
<comment type="similarity">
    <text evidence="1 3">Belongs to the GST superfamily.</text>
</comment>
<comment type="caution">
    <text evidence="6">The sequence shown here is derived from an EMBL/GenBank/DDBJ whole genome shotgun (WGS) entry which is preliminary data.</text>
</comment>
<evidence type="ECO:0000259" key="4">
    <source>
        <dbReference type="PROSITE" id="PS50404"/>
    </source>
</evidence>
<feature type="domain" description="GST N-terminal" evidence="4">
    <location>
        <begin position="1"/>
        <end position="80"/>
    </location>
</feature>
<dbReference type="SFLD" id="SFLDG00358">
    <property type="entry name" value="Main_(cytGST)"/>
    <property type="match status" value="1"/>
</dbReference>
<accession>A0A437JA42</accession>
<dbReference type="SFLD" id="SFLDG01150">
    <property type="entry name" value="Main.1:_Beta-like"/>
    <property type="match status" value="1"/>
</dbReference>
<dbReference type="PROSITE" id="PS50404">
    <property type="entry name" value="GST_NTER"/>
    <property type="match status" value="1"/>
</dbReference>
<dbReference type="InterPro" id="IPR036249">
    <property type="entry name" value="Thioredoxin-like_sf"/>
</dbReference>
<dbReference type="Gene3D" id="3.40.30.10">
    <property type="entry name" value="Glutaredoxin"/>
    <property type="match status" value="1"/>
</dbReference>
<dbReference type="PANTHER" id="PTHR44051:SF8">
    <property type="entry name" value="GLUTATHIONE S-TRANSFERASE GSTA"/>
    <property type="match status" value="1"/>
</dbReference>
<dbReference type="FunFam" id="3.40.30.10:FF:000039">
    <property type="entry name" value="Glutathione S-transferase domain"/>
    <property type="match status" value="1"/>
</dbReference>
<dbReference type="InterPro" id="IPR004045">
    <property type="entry name" value="Glutathione_S-Trfase_N"/>
</dbReference>
<evidence type="ECO:0000256" key="1">
    <source>
        <dbReference type="ARBA" id="ARBA00007409"/>
    </source>
</evidence>
<evidence type="ECO:0000313" key="6">
    <source>
        <dbReference type="EMBL" id="RVT42344.1"/>
    </source>
</evidence>
<dbReference type="Pfam" id="PF02798">
    <property type="entry name" value="GST_N"/>
    <property type="match status" value="1"/>
</dbReference>
<dbReference type="InterPro" id="IPR036282">
    <property type="entry name" value="Glutathione-S-Trfase_C_sf"/>
</dbReference>
<dbReference type="Proteomes" id="UP000282977">
    <property type="component" value="Unassembled WGS sequence"/>
</dbReference>
<evidence type="ECO:0000259" key="5">
    <source>
        <dbReference type="PROSITE" id="PS50405"/>
    </source>
</evidence>
<dbReference type="Pfam" id="PF00043">
    <property type="entry name" value="GST_C"/>
    <property type="match status" value="1"/>
</dbReference>
<organism evidence="6 7">
    <name type="scientific">Sphingobium algorifonticola</name>
    <dbReference type="NCBI Taxonomy" id="2008318"/>
    <lineage>
        <taxon>Bacteria</taxon>
        <taxon>Pseudomonadati</taxon>
        <taxon>Pseudomonadota</taxon>
        <taxon>Alphaproteobacteria</taxon>
        <taxon>Sphingomonadales</taxon>
        <taxon>Sphingomonadaceae</taxon>
        <taxon>Sphingobium</taxon>
    </lineage>
</organism>
<feature type="domain" description="GST C-terminal" evidence="5">
    <location>
        <begin position="84"/>
        <end position="208"/>
    </location>
</feature>
<dbReference type="GO" id="GO:0016740">
    <property type="term" value="F:transferase activity"/>
    <property type="evidence" value="ECO:0007669"/>
    <property type="project" value="UniProtKB-KW"/>
</dbReference>
<reference evidence="6 7" key="1">
    <citation type="submission" date="2019-01" db="EMBL/GenBank/DDBJ databases">
        <authorList>
            <person name="Chen W.-M."/>
        </authorList>
    </citation>
    <scope>NUCLEOTIDE SEQUENCE [LARGE SCALE GENOMIC DNA]</scope>
    <source>
        <strain evidence="6 7">TLA-22</strain>
    </source>
</reference>
<evidence type="ECO:0000313" key="7">
    <source>
        <dbReference type="Proteomes" id="UP000282977"/>
    </source>
</evidence>
<dbReference type="SUPFAM" id="SSF52833">
    <property type="entry name" value="Thioredoxin-like"/>
    <property type="match status" value="1"/>
</dbReference>
<name>A0A437JA42_9SPHN</name>
<dbReference type="RefSeq" id="WP_127690520.1">
    <property type="nucleotide sequence ID" value="NZ_RZUL01000002.1"/>
</dbReference>